<dbReference type="RefSeq" id="WP_350245605.1">
    <property type="nucleotide sequence ID" value="NZ_CP158300.1"/>
</dbReference>
<feature type="domain" description="REase associating with pPIWI RE" evidence="1">
    <location>
        <begin position="355"/>
        <end position="459"/>
    </location>
</feature>
<dbReference type="Pfam" id="PF18154">
    <property type="entry name" value="pPIWI_RE_REase"/>
    <property type="match status" value="1"/>
</dbReference>
<evidence type="ECO:0000259" key="2">
    <source>
        <dbReference type="Pfam" id="PF18156"/>
    </source>
</evidence>
<reference evidence="3" key="1">
    <citation type="submission" date="2024-06" db="EMBL/GenBank/DDBJ databases">
        <title>Draft Genome Sequence of Deinococcus sonorensis Type Strain KR-87, a Biofilm Producing Representative of the Genus Deinococcus.</title>
        <authorList>
            <person name="Boren L.S."/>
            <person name="Grosso R.A."/>
            <person name="Hugenberg-Cox A.N."/>
            <person name="Hill J.T.E."/>
            <person name="Albert C.M."/>
            <person name="Tuohy J.M."/>
        </authorList>
    </citation>
    <scope>NUCLEOTIDE SEQUENCE</scope>
    <source>
        <strain evidence="3">KR-87</strain>
        <plasmid evidence="3">pDson02</plasmid>
    </source>
</reference>
<evidence type="ECO:0008006" key="4">
    <source>
        <dbReference type="Google" id="ProtNLM"/>
    </source>
</evidence>
<sequence>MPLPPDLPSWRSTLSAALTRAEALAAEHRLHMPTERLARDWRAADLLTKDGRQFTGRNILELLRIRQLREQDLPLPLIQQDLKTKTDEALWDALTGEAHSAPPLAGSEAFIDETARLLAAGLLRQFKNTQNGLIVGIISELPRELRQAQTWLARLALRAGEEDRFAAVHPLIHMCTRPMGEWAPAPLAHHPAYRDLVLVDPDYLVPTEECDALAAQGGRVDDLIESRLHRALMDALSTLPGDEQAGAYTLIRRFIAEQPLATAEELRTLLLDPHLNAPLKSLIHQCYEPVHPSERRGPLVVRCAYCRGPMHPDGRCRLASCRAAHRIPKAGPGVPADTARVARPELLRYWADPALEELRVYRELTDSGLRDVTLYPHLDRCDVSVGEHTGVDVKDHANPARLAKTLSDSIGGLSHYRRRILAVADRRAREDQYIDRLVENLSASTRRTLTVLSVTDTIALIKGAPNA</sequence>
<dbReference type="InterPro" id="IPR040828">
    <property type="entry name" value="pPIWI_RE_REase"/>
</dbReference>
<evidence type="ECO:0000313" key="3">
    <source>
        <dbReference type="EMBL" id="XBV87456.1"/>
    </source>
</evidence>
<gene>
    <name evidence="3" type="ORF">ABOD76_20625</name>
</gene>
<protein>
    <recommendedName>
        <fullName evidence="4">REase associating with pPIWI RE domain-containing protein</fullName>
    </recommendedName>
</protein>
<dbReference type="EMBL" id="CP158300">
    <property type="protein sequence ID" value="XBV87456.1"/>
    <property type="molecule type" value="Genomic_DNA"/>
</dbReference>
<dbReference type="Pfam" id="PF18156">
    <property type="entry name" value="pPIWI_RE_Y"/>
    <property type="match status" value="1"/>
</dbReference>
<keyword evidence="3" id="KW-0614">Plasmid</keyword>
<organism evidence="3">
    <name type="scientific">Deinococcus sonorensis KR-87</name>
    <dbReference type="NCBI Taxonomy" id="694439"/>
    <lineage>
        <taxon>Bacteria</taxon>
        <taxon>Thermotogati</taxon>
        <taxon>Deinococcota</taxon>
        <taxon>Deinococci</taxon>
        <taxon>Deinococcales</taxon>
        <taxon>Deinococcaceae</taxon>
        <taxon>Deinococcus</taxon>
    </lineage>
</organism>
<feature type="domain" description="pPIWI-RE three-gene island" evidence="2">
    <location>
        <begin position="140"/>
        <end position="262"/>
    </location>
</feature>
<dbReference type="KEGG" id="dsc:ABOD76_20625"/>
<dbReference type="InterPro" id="IPR041191">
    <property type="entry name" value="pPIWI_RE_Y"/>
</dbReference>
<accession>A0AAU7UGC3</accession>
<dbReference type="AlphaFoldDB" id="A0AAU7UGC3"/>
<geneLocation type="plasmid" evidence="3">
    <name>pDson02</name>
</geneLocation>
<name>A0AAU7UGC3_9DEIO</name>
<evidence type="ECO:0000259" key="1">
    <source>
        <dbReference type="Pfam" id="PF18154"/>
    </source>
</evidence>
<proteinExistence type="predicted"/>